<name>A0A4R7YT29_9FIRM</name>
<reference evidence="1 2" key="1">
    <citation type="submission" date="2019-03" db="EMBL/GenBank/DDBJ databases">
        <title>Subsurface microbial communities from deep shales in Ohio and West Virginia, USA.</title>
        <authorList>
            <person name="Wrighton K."/>
        </authorList>
    </citation>
    <scope>NUCLEOTIDE SEQUENCE [LARGE SCALE GENOMIC DNA]</scope>
    <source>
        <strain evidence="1 2">MSL9.2</strain>
    </source>
</reference>
<dbReference type="AlphaFoldDB" id="A0A4R7YT29"/>
<sequence length="31" mass="3420">AIATGAKPRELDFLGAEYAQTSTDFLNMKEM</sequence>
<evidence type="ECO:0000313" key="1">
    <source>
        <dbReference type="EMBL" id="TDW00949.1"/>
    </source>
</evidence>
<accession>A0A4R7YT29</accession>
<organism evidence="1 2">
    <name type="scientific">Halanaerobium saccharolyticum</name>
    <dbReference type="NCBI Taxonomy" id="43595"/>
    <lineage>
        <taxon>Bacteria</taxon>
        <taxon>Bacillati</taxon>
        <taxon>Bacillota</taxon>
        <taxon>Clostridia</taxon>
        <taxon>Halanaerobiales</taxon>
        <taxon>Halanaerobiaceae</taxon>
        <taxon>Halanaerobium</taxon>
    </lineage>
</organism>
<dbReference type="EMBL" id="SODA01000024">
    <property type="protein sequence ID" value="TDW00949.1"/>
    <property type="molecule type" value="Genomic_DNA"/>
</dbReference>
<dbReference type="Proteomes" id="UP000294697">
    <property type="component" value="Unassembled WGS sequence"/>
</dbReference>
<comment type="caution">
    <text evidence="1">The sequence shown here is derived from an EMBL/GenBank/DDBJ whole genome shotgun (WGS) entry which is preliminary data.</text>
</comment>
<proteinExistence type="predicted"/>
<protein>
    <submittedName>
        <fullName evidence="1">Uncharacterized protein</fullName>
    </submittedName>
</protein>
<gene>
    <name evidence="1" type="ORF">C8C77_12464</name>
</gene>
<evidence type="ECO:0000313" key="2">
    <source>
        <dbReference type="Proteomes" id="UP000294697"/>
    </source>
</evidence>
<feature type="non-terminal residue" evidence="1">
    <location>
        <position position="1"/>
    </location>
</feature>